<dbReference type="EMBL" id="BA000001">
    <property type="protein sequence ID" value="BAA29166.1"/>
    <property type="molecule type" value="Genomic_DNA"/>
</dbReference>
<reference evidence="1 2" key="1">
    <citation type="journal article" date="1998" name="DNA Res.">
        <title>Complete sequence and gene organization of the genome of a hyper-thermophilic archaebacterium, Pyrococcus horikoshii OT3.</title>
        <authorList>
            <person name="Kawarabayasi Y."/>
            <person name="Sawada M."/>
            <person name="Horikawa H."/>
            <person name="Haikawa Y."/>
            <person name="Hino Y."/>
            <person name="Yamamoto S."/>
            <person name="Sekine M."/>
            <person name="Baba S."/>
            <person name="Kosugi H."/>
            <person name="Hosoyama A."/>
            <person name="Nagai Y."/>
            <person name="Sakai M."/>
            <person name="Ogura K."/>
            <person name="Otuka R."/>
            <person name="Nakazawa H."/>
            <person name="Takamiya M."/>
            <person name="Ohfuku Y."/>
            <person name="Funahashi T."/>
            <person name="Tanaka T."/>
            <person name="Kudoh Y."/>
            <person name="Yamazaki J."/>
            <person name="Kushida N."/>
            <person name="Oguchi A."/>
            <person name="Aoki K."/>
            <person name="Nakamura Y."/>
            <person name="Robb T.F."/>
            <person name="Horikoshi K."/>
            <person name="Masuchi Y."/>
            <person name="Shizuya H."/>
            <person name="Kikuchi H."/>
        </authorList>
    </citation>
    <scope>NUCLEOTIDE SEQUENCE [LARGE SCALE GENOMIC DNA]</scope>
    <source>
        <strain evidence="2">ATCC 700860 / DSM 12428 / JCM 9974 / NBRC 100139 / OT-3</strain>
    </source>
</reference>
<accession>O57825</accession>
<proteinExistence type="predicted"/>
<dbReference type="KEGG" id="pho:PH0097"/>
<gene>
    <name evidence="1" type="ordered locus">PH0097</name>
</gene>
<dbReference type="Proteomes" id="UP000000752">
    <property type="component" value="Chromosome"/>
</dbReference>
<evidence type="ECO:0000313" key="2">
    <source>
        <dbReference type="Proteomes" id="UP000000752"/>
    </source>
</evidence>
<protein>
    <submittedName>
        <fullName evidence="1">Uncharacterized protein</fullName>
    </submittedName>
</protein>
<dbReference type="AlphaFoldDB" id="O57825"/>
<sequence>MIFINKTYSRKFKAEFNIVYEIADTSCPMKDWKEYADLTVYMALNELLSGKKREAFELYKHLLSLWDGKGFRDKAFRGVYQTYKCALFAYLYRALNEPREGRNIYIVCQKWEMVEL</sequence>
<dbReference type="eggNOG" id="arCOG07088">
    <property type="taxonomic scope" value="Archaea"/>
</dbReference>
<dbReference type="EnsemblBacteria" id="BAA29166">
    <property type="protein sequence ID" value="BAA29166"/>
    <property type="gene ID" value="BAA29166"/>
</dbReference>
<organism evidence="1 2">
    <name type="scientific">Pyrococcus horikoshii (strain ATCC 700860 / DSM 12428 / JCM 9974 / NBRC 100139 / OT-3)</name>
    <dbReference type="NCBI Taxonomy" id="70601"/>
    <lineage>
        <taxon>Archaea</taxon>
        <taxon>Methanobacteriati</taxon>
        <taxon>Methanobacteriota</taxon>
        <taxon>Thermococci</taxon>
        <taxon>Thermococcales</taxon>
        <taxon>Thermococcaceae</taxon>
        <taxon>Pyrococcus</taxon>
    </lineage>
</organism>
<dbReference type="RefSeq" id="WP_010884216.1">
    <property type="nucleotide sequence ID" value="NC_000961.1"/>
</dbReference>
<name>O57825_PYRHO</name>
<dbReference type="PIR" id="G71229">
    <property type="entry name" value="G71229"/>
</dbReference>
<evidence type="ECO:0000313" key="1">
    <source>
        <dbReference type="EMBL" id="BAA29166.1"/>
    </source>
</evidence>
<keyword evidence="2" id="KW-1185">Reference proteome</keyword>
<dbReference type="GeneID" id="69053205"/>